<keyword evidence="3 7" id="KW-0812">Transmembrane</keyword>
<dbReference type="NCBIfam" id="TIGR02209">
    <property type="entry name" value="ftsL_broad"/>
    <property type="match status" value="1"/>
</dbReference>
<proteinExistence type="inferred from homology"/>
<evidence type="ECO:0000256" key="3">
    <source>
        <dbReference type="ARBA" id="ARBA00022692"/>
    </source>
</evidence>
<dbReference type="OrthoDB" id="2134768at2"/>
<evidence type="ECO:0000256" key="5">
    <source>
        <dbReference type="ARBA" id="ARBA00023136"/>
    </source>
</evidence>
<keyword evidence="2 7" id="KW-0132">Cell division</keyword>
<gene>
    <name evidence="7" type="primary">ftsL</name>
    <name evidence="10" type="ORF">SAMN04489868_11049</name>
</gene>
<keyword evidence="9" id="KW-0175">Coiled coil</keyword>
<evidence type="ECO:0000256" key="9">
    <source>
        <dbReference type="SAM" id="Coils"/>
    </source>
</evidence>
<keyword evidence="6 7" id="KW-0131">Cell cycle</keyword>
<keyword evidence="11" id="KW-1185">Reference proteome</keyword>
<keyword evidence="1 7" id="KW-1003">Cell membrane</keyword>
<evidence type="ECO:0000256" key="6">
    <source>
        <dbReference type="ARBA" id="ARBA00023306"/>
    </source>
</evidence>
<evidence type="ECO:0000256" key="8">
    <source>
        <dbReference type="NCBIfam" id="TIGR02209"/>
    </source>
</evidence>
<dbReference type="GO" id="GO:0032153">
    <property type="term" value="C:cell division site"/>
    <property type="evidence" value="ECO:0007669"/>
    <property type="project" value="UniProtKB-UniRule"/>
</dbReference>
<dbReference type="Pfam" id="PF04977">
    <property type="entry name" value="DivIC"/>
    <property type="match status" value="1"/>
</dbReference>
<evidence type="ECO:0000256" key="2">
    <source>
        <dbReference type="ARBA" id="ARBA00022618"/>
    </source>
</evidence>
<comment type="function">
    <text evidence="7">Essential cell division protein.</text>
</comment>
<dbReference type="HAMAP" id="MF_00910">
    <property type="entry name" value="FtsL"/>
    <property type="match status" value="1"/>
</dbReference>
<comment type="subcellular location">
    <subcellularLocation>
        <location evidence="7">Cell membrane</location>
        <topology evidence="7">Single-pass type II membrane protein</topology>
    </subcellularLocation>
    <text evidence="7">Localizes to the division septum where it forms a ring structure.</text>
</comment>
<evidence type="ECO:0000313" key="11">
    <source>
        <dbReference type="Proteomes" id="UP000198668"/>
    </source>
</evidence>
<dbReference type="GO" id="GO:0005886">
    <property type="term" value="C:plasma membrane"/>
    <property type="evidence" value="ECO:0007669"/>
    <property type="project" value="UniProtKB-SubCell"/>
</dbReference>
<keyword evidence="4 7" id="KW-1133">Transmembrane helix</keyword>
<dbReference type="InterPro" id="IPR007060">
    <property type="entry name" value="FtsL/DivIC"/>
</dbReference>
<dbReference type="RefSeq" id="WP_092091958.1">
    <property type="nucleotide sequence ID" value="NZ_FOQE01000010.1"/>
</dbReference>
<dbReference type="GO" id="GO:0043093">
    <property type="term" value="P:FtsZ-dependent cytokinesis"/>
    <property type="evidence" value="ECO:0007669"/>
    <property type="project" value="UniProtKB-UniRule"/>
</dbReference>
<keyword evidence="5 7" id="KW-0472">Membrane</keyword>
<dbReference type="AlphaFoldDB" id="A0A1I3BWG4"/>
<dbReference type="EMBL" id="FOQE01000010">
    <property type="protein sequence ID" value="SFH66645.1"/>
    <property type="molecule type" value="Genomic_DNA"/>
</dbReference>
<dbReference type="Proteomes" id="UP000198668">
    <property type="component" value="Unassembled WGS sequence"/>
</dbReference>
<name>A0A1I3BWG4_9LACT</name>
<evidence type="ECO:0000256" key="7">
    <source>
        <dbReference type="HAMAP-Rule" id="MF_00910"/>
    </source>
</evidence>
<evidence type="ECO:0000256" key="4">
    <source>
        <dbReference type="ARBA" id="ARBA00022989"/>
    </source>
</evidence>
<reference evidence="10 11" key="1">
    <citation type="submission" date="2016-10" db="EMBL/GenBank/DDBJ databases">
        <authorList>
            <person name="de Groot N.N."/>
        </authorList>
    </citation>
    <scope>NUCLEOTIDE SEQUENCE [LARGE SCALE GENOMIC DNA]</scope>
    <source>
        <strain evidence="10 11">DSM 27630</strain>
    </source>
</reference>
<accession>A0A1I3BWG4</accession>
<evidence type="ECO:0000313" key="10">
    <source>
        <dbReference type="EMBL" id="SFH66645.1"/>
    </source>
</evidence>
<evidence type="ECO:0000256" key="1">
    <source>
        <dbReference type="ARBA" id="ARBA00022475"/>
    </source>
</evidence>
<feature type="transmembrane region" description="Helical" evidence="7">
    <location>
        <begin position="45"/>
        <end position="64"/>
    </location>
</feature>
<sequence length="126" mass="14170">MALENNLAQNISEQIPSYVPQQTPDKPAGGTKVHKKKKPFLFEKTLMIIAGAIIFLLIFAVISFEVKIASTNRAVQDTSREIAEATIINKNLEQEVQELSRYDRVYAIAKAHGLEMNEENVRNVTK</sequence>
<feature type="coiled-coil region" evidence="9">
    <location>
        <begin position="75"/>
        <end position="102"/>
    </location>
</feature>
<protein>
    <recommendedName>
        <fullName evidence="7 8">Cell division protein FtsL</fullName>
    </recommendedName>
</protein>
<dbReference type="InterPro" id="IPR011922">
    <property type="entry name" value="Cell_div_FtsL"/>
</dbReference>
<comment type="similarity">
    <text evidence="7">Belongs to the FtsL family.</text>
</comment>
<organism evidence="10 11">
    <name type="scientific">Pisciglobus halotolerans</name>
    <dbReference type="NCBI Taxonomy" id="745365"/>
    <lineage>
        <taxon>Bacteria</taxon>
        <taxon>Bacillati</taxon>
        <taxon>Bacillota</taxon>
        <taxon>Bacilli</taxon>
        <taxon>Lactobacillales</taxon>
        <taxon>Carnobacteriaceae</taxon>
    </lineage>
</organism>